<evidence type="ECO:0000313" key="3">
    <source>
        <dbReference type="Proteomes" id="UP000184241"/>
    </source>
</evidence>
<dbReference type="InterPro" id="IPR036291">
    <property type="entry name" value="NAD(P)-bd_dom_sf"/>
</dbReference>
<dbReference type="GO" id="GO:0016646">
    <property type="term" value="F:oxidoreductase activity, acting on the CH-NH group of donors, NAD or NADP as acceptor"/>
    <property type="evidence" value="ECO:0007669"/>
    <property type="project" value="TreeGrafter"/>
</dbReference>
<dbReference type="EMBL" id="FQXU01000016">
    <property type="protein sequence ID" value="SHI55905.1"/>
    <property type="molecule type" value="Genomic_DNA"/>
</dbReference>
<reference evidence="2 3" key="1">
    <citation type="submission" date="2016-11" db="EMBL/GenBank/DDBJ databases">
        <authorList>
            <person name="Jaros S."/>
            <person name="Januszkiewicz K."/>
            <person name="Wedrychowicz H."/>
        </authorList>
    </citation>
    <scope>NUCLEOTIDE SEQUENCE [LARGE SCALE GENOMIC DNA]</scope>
    <source>
        <strain evidence="2 3">DSM 6191</strain>
    </source>
</reference>
<dbReference type="InterPro" id="IPR051606">
    <property type="entry name" value="Polyketide_Oxido-like"/>
</dbReference>
<dbReference type="PANTHER" id="PTHR43355:SF2">
    <property type="entry name" value="FLAVIN REDUCTASE (NADPH)"/>
    <property type="match status" value="1"/>
</dbReference>
<evidence type="ECO:0000313" key="2">
    <source>
        <dbReference type="EMBL" id="SHI55905.1"/>
    </source>
</evidence>
<protein>
    <recommendedName>
        <fullName evidence="1">NAD(P)-binding domain-containing protein</fullName>
    </recommendedName>
</protein>
<dbReference type="Proteomes" id="UP000184241">
    <property type="component" value="Unassembled WGS sequence"/>
</dbReference>
<organism evidence="2 3">
    <name type="scientific">Clostridium intestinale DSM 6191</name>
    <dbReference type="NCBI Taxonomy" id="1121320"/>
    <lineage>
        <taxon>Bacteria</taxon>
        <taxon>Bacillati</taxon>
        <taxon>Bacillota</taxon>
        <taxon>Clostridia</taxon>
        <taxon>Eubacteriales</taxon>
        <taxon>Clostridiaceae</taxon>
        <taxon>Clostridium</taxon>
    </lineage>
</organism>
<name>A0A1M6C4B9_9CLOT</name>
<dbReference type="AlphaFoldDB" id="A0A1M6C4B9"/>
<dbReference type="SUPFAM" id="SSF51735">
    <property type="entry name" value="NAD(P)-binding Rossmann-fold domains"/>
    <property type="match status" value="1"/>
</dbReference>
<dbReference type="Pfam" id="PF13460">
    <property type="entry name" value="NAD_binding_10"/>
    <property type="match status" value="1"/>
</dbReference>
<accession>A0A1M6C4B9</accession>
<evidence type="ECO:0000259" key="1">
    <source>
        <dbReference type="Pfam" id="PF13460"/>
    </source>
</evidence>
<proteinExistence type="predicted"/>
<sequence>MKIGIIGAYGKAGSLILKEALDRGIEVTAIVKDASKLTDKTVKIIEKDLFDLKAEDVKDLDVLVNAISAPAGKENLYVDAGRFLTNLLKEVPDTRLIVVSGAGSLFVDEDKKVRLYDTPDFIEAYLPTAKAMGASLIEMEKSEGIKWTHLSPAAFFDPQGKRTGKYIEGKDNLIVNSKGESYLSYPDLAVALVDEIENGKHINERFTVVSEKE</sequence>
<feature type="domain" description="NAD(P)-binding" evidence="1">
    <location>
        <begin position="7"/>
        <end position="195"/>
    </location>
</feature>
<dbReference type="RefSeq" id="WP_073022330.1">
    <property type="nucleotide sequence ID" value="NZ_FQXU01000016.1"/>
</dbReference>
<dbReference type="InterPro" id="IPR016040">
    <property type="entry name" value="NAD(P)-bd_dom"/>
</dbReference>
<dbReference type="Gene3D" id="3.40.50.720">
    <property type="entry name" value="NAD(P)-binding Rossmann-like Domain"/>
    <property type="match status" value="1"/>
</dbReference>
<gene>
    <name evidence="2" type="ORF">SAMN02745941_03986</name>
</gene>
<dbReference type="PANTHER" id="PTHR43355">
    <property type="entry name" value="FLAVIN REDUCTASE (NADPH)"/>
    <property type="match status" value="1"/>
</dbReference>
<dbReference type="CDD" id="cd05244">
    <property type="entry name" value="BVR-B_like_SDR_a"/>
    <property type="match status" value="1"/>
</dbReference>